<gene>
    <name evidence="9" type="ORF">G5C51_30185</name>
</gene>
<protein>
    <submittedName>
        <fullName evidence="9">MFS transporter</fullName>
    </submittedName>
</protein>
<evidence type="ECO:0000256" key="7">
    <source>
        <dbReference type="SAM" id="Phobius"/>
    </source>
</evidence>
<evidence type="ECO:0000256" key="2">
    <source>
        <dbReference type="ARBA" id="ARBA00022448"/>
    </source>
</evidence>
<dbReference type="Pfam" id="PF07690">
    <property type="entry name" value="MFS_1"/>
    <property type="match status" value="1"/>
</dbReference>
<keyword evidence="5 7" id="KW-1133">Transmembrane helix</keyword>
<feature type="transmembrane region" description="Helical" evidence="7">
    <location>
        <begin position="365"/>
        <end position="387"/>
    </location>
</feature>
<feature type="transmembrane region" description="Helical" evidence="7">
    <location>
        <begin position="276"/>
        <end position="296"/>
    </location>
</feature>
<dbReference type="GO" id="GO:0022857">
    <property type="term" value="F:transmembrane transporter activity"/>
    <property type="evidence" value="ECO:0007669"/>
    <property type="project" value="InterPro"/>
</dbReference>
<keyword evidence="2" id="KW-0813">Transport</keyword>
<feature type="transmembrane region" description="Helical" evidence="7">
    <location>
        <begin position="26"/>
        <end position="48"/>
    </location>
</feature>
<dbReference type="PROSITE" id="PS50850">
    <property type="entry name" value="MFS"/>
    <property type="match status" value="1"/>
</dbReference>
<dbReference type="EMBL" id="JAAKZV010000185">
    <property type="protein sequence ID" value="NGN68157.1"/>
    <property type="molecule type" value="Genomic_DNA"/>
</dbReference>
<dbReference type="InterPro" id="IPR020846">
    <property type="entry name" value="MFS_dom"/>
</dbReference>
<keyword evidence="6 7" id="KW-0472">Membrane</keyword>
<dbReference type="Proteomes" id="UP000481583">
    <property type="component" value="Unassembled WGS sequence"/>
</dbReference>
<comment type="caution">
    <text evidence="9">The sequence shown here is derived from an EMBL/GenBank/DDBJ whole genome shotgun (WGS) entry which is preliminary data.</text>
</comment>
<evidence type="ECO:0000256" key="3">
    <source>
        <dbReference type="ARBA" id="ARBA00022475"/>
    </source>
</evidence>
<feature type="domain" description="Major facilitator superfamily (MFS) profile" evidence="8">
    <location>
        <begin position="1"/>
        <end position="420"/>
    </location>
</feature>
<dbReference type="InterPro" id="IPR050171">
    <property type="entry name" value="MFS_Transporters"/>
</dbReference>
<dbReference type="AlphaFoldDB" id="A0A6G4UA17"/>
<evidence type="ECO:0000256" key="5">
    <source>
        <dbReference type="ARBA" id="ARBA00022989"/>
    </source>
</evidence>
<dbReference type="PANTHER" id="PTHR23517">
    <property type="entry name" value="RESISTANCE PROTEIN MDTM, PUTATIVE-RELATED-RELATED"/>
    <property type="match status" value="1"/>
</dbReference>
<name>A0A6G4UA17_9ACTN</name>
<evidence type="ECO:0000256" key="4">
    <source>
        <dbReference type="ARBA" id="ARBA00022692"/>
    </source>
</evidence>
<feature type="transmembrane region" description="Helical" evidence="7">
    <location>
        <begin position="89"/>
        <end position="107"/>
    </location>
</feature>
<feature type="transmembrane region" description="Helical" evidence="7">
    <location>
        <begin position="240"/>
        <end position="261"/>
    </location>
</feature>
<dbReference type="RefSeq" id="WP_165241842.1">
    <property type="nucleotide sequence ID" value="NZ_JAAKZV010000185.1"/>
</dbReference>
<dbReference type="Gene3D" id="1.20.1250.20">
    <property type="entry name" value="MFS general substrate transporter like domains"/>
    <property type="match status" value="1"/>
</dbReference>
<evidence type="ECO:0000256" key="6">
    <source>
        <dbReference type="ARBA" id="ARBA00023136"/>
    </source>
</evidence>
<dbReference type="PANTHER" id="PTHR23517:SF13">
    <property type="entry name" value="MAJOR FACILITATOR SUPERFAMILY MFS_1"/>
    <property type="match status" value="1"/>
</dbReference>
<feature type="transmembrane region" description="Helical" evidence="7">
    <location>
        <begin position="330"/>
        <end position="353"/>
    </location>
</feature>
<dbReference type="InterPro" id="IPR036259">
    <property type="entry name" value="MFS_trans_sf"/>
</dbReference>
<reference evidence="9 10" key="1">
    <citation type="submission" date="2020-02" db="EMBL/GenBank/DDBJ databases">
        <title>Whole-genome analyses of novel actinobacteria.</title>
        <authorList>
            <person name="Sahin N."/>
        </authorList>
    </citation>
    <scope>NUCLEOTIDE SEQUENCE [LARGE SCALE GENOMIC DNA]</scope>
    <source>
        <strain evidence="9 10">A7024</strain>
    </source>
</reference>
<dbReference type="GO" id="GO:0005886">
    <property type="term" value="C:plasma membrane"/>
    <property type="evidence" value="ECO:0007669"/>
    <property type="project" value="UniProtKB-SubCell"/>
</dbReference>
<accession>A0A6G4UA17</accession>
<evidence type="ECO:0000259" key="8">
    <source>
        <dbReference type="PROSITE" id="PS50850"/>
    </source>
</evidence>
<evidence type="ECO:0000313" key="10">
    <source>
        <dbReference type="Proteomes" id="UP000481583"/>
    </source>
</evidence>
<feature type="transmembrane region" description="Helical" evidence="7">
    <location>
        <begin position="119"/>
        <end position="139"/>
    </location>
</feature>
<proteinExistence type="predicted"/>
<comment type="subcellular location">
    <subcellularLocation>
        <location evidence="1">Cell membrane</location>
        <topology evidence="1">Multi-pass membrane protein</topology>
    </subcellularLocation>
</comment>
<feature type="transmembrane region" description="Helical" evidence="7">
    <location>
        <begin position="393"/>
        <end position="415"/>
    </location>
</feature>
<feature type="transmembrane region" description="Helical" evidence="7">
    <location>
        <begin position="54"/>
        <end position="77"/>
    </location>
</feature>
<sequence length="426" mass="42203">MSTTVRTERDVAAVAPEPPSRRWMWLAAWPVVAALALSNEPAPLYVLWQERLGFSAATLTLIYAGYIAGLLLTLTVAGSLADRYGRRPVLLPGLALGVVASALFAVADSVAVLGLARVLSGISVGAFLAAGMAAVADLAPVGEKKLGGLVASASMVGGAALGPLLAGVLSEVLPYPTVAVFVLQVGLLLVALPVVLRMPLRSGRTAGGGAPAGGTGTADRAAAAGRVLRLPSVPPEHRRALLLSLAVFAPAIAATGFVLSLGPSLLAELLHTDNRAVAGGTIFVLFAAATGIQFAVRGLRVRVLFRLGAVLTVAGMAALIAAVAVTSVALLLAAAVLSGLGQGASQLGGLSTLASEVPSARLAEANAALTAGGYFLAGVLPVAAGYLSDAVGLTAGTTAFGVAVAVLATAGAVAATGRRRNVSAAS</sequence>
<keyword evidence="10" id="KW-1185">Reference proteome</keyword>
<dbReference type="SUPFAM" id="SSF103473">
    <property type="entry name" value="MFS general substrate transporter"/>
    <property type="match status" value="1"/>
</dbReference>
<organism evidence="9 10">
    <name type="scientific">Streptomyces coryli</name>
    <dbReference type="NCBI Taxonomy" id="1128680"/>
    <lineage>
        <taxon>Bacteria</taxon>
        <taxon>Bacillati</taxon>
        <taxon>Actinomycetota</taxon>
        <taxon>Actinomycetes</taxon>
        <taxon>Kitasatosporales</taxon>
        <taxon>Streptomycetaceae</taxon>
        <taxon>Streptomyces</taxon>
    </lineage>
</organism>
<keyword evidence="4 7" id="KW-0812">Transmembrane</keyword>
<feature type="transmembrane region" description="Helical" evidence="7">
    <location>
        <begin position="303"/>
        <end position="324"/>
    </location>
</feature>
<dbReference type="InterPro" id="IPR011701">
    <property type="entry name" value="MFS"/>
</dbReference>
<feature type="transmembrane region" description="Helical" evidence="7">
    <location>
        <begin position="175"/>
        <end position="196"/>
    </location>
</feature>
<evidence type="ECO:0000256" key="1">
    <source>
        <dbReference type="ARBA" id="ARBA00004651"/>
    </source>
</evidence>
<feature type="transmembrane region" description="Helical" evidence="7">
    <location>
        <begin position="146"/>
        <end position="169"/>
    </location>
</feature>
<evidence type="ECO:0000313" key="9">
    <source>
        <dbReference type="EMBL" id="NGN68157.1"/>
    </source>
</evidence>
<keyword evidence="3" id="KW-1003">Cell membrane</keyword>